<dbReference type="InterPro" id="IPR052520">
    <property type="entry name" value="ATL_DNA_repair"/>
</dbReference>
<keyword evidence="4" id="KW-1185">Reference proteome</keyword>
<dbReference type="SUPFAM" id="SSF46767">
    <property type="entry name" value="Methylated DNA-protein cysteine methyltransferase, C-terminal domain"/>
    <property type="match status" value="1"/>
</dbReference>
<dbReference type="GO" id="GO:0006281">
    <property type="term" value="P:DNA repair"/>
    <property type="evidence" value="ECO:0007669"/>
    <property type="project" value="InterPro"/>
</dbReference>
<dbReference type="Gene3D" id="1.10.10.10">
    <property type="entry name" value="Winged helix-like DNA-binding domain superfamily/Winged helix DNA-binding domain"/>
    <property type="match status" value="1"/>
</dbReference>
<dbReference type="InterPro" id="IPR014048">
    <property type="entry name" value="MethylDNA_cys_MeTrfase_DNA-bd"/>
</dbReference>
<keyword evidence="1" id="KW-0227">DNA damage</keyword>
<dbReference type="InterPro" id="IPR036388">
    <property type="entry name" value="WH-like_DNA-bd_sf"/>
</dbReference>
<accession>A0A4R8ZYS3</accession>
<organism evidence="3 4">
    <name type="scientific">Cryobacterium frigoriphilum</name>
    <dbReference type="NCBI Taxonomy" id="1259150"/>
    <lineage>
        <taxon>Bacteria</taxon>
        <taxon>Bacillati</taxon>
        <taxon>Actinomycetota</taxon>
        <taxon>Actinomycetes</taxon>
        <taxon>Micrococcales</taxon>
        <taxon>Microbacteriaceae</taxon>
        <taxon>Cryobacterium</taxon>
    </lineage>
</organism>
<protein>
    <submittedName>
        <fullName evidence="3">DNA-binding protein</fullName>
    </submittedName>
</protein>
<evidence type="ECO:0000259" key="2">
    <source>
        <dbReference type="Pfam" id="PF01035"/>
    </source>
</evidence>
<evidence type="ECO:0000313" key="3">
    <source>
        <dbReference type="EMBL" id="TFD49121.1"/>
    </source>
</evidence>
<dbReference type="CDD" id="cd06445">
    <property type="entry name" value="ATase"/>
    <property type="match status" value="1"/>
</dbReference>
<dbReference type="GO" id="GO:0003824">
    <property type="term" value="F:catalytic activity"/>
    <property type="evidence" value="ECO:0007669"/>
    <property type="project" value="InterPro"/>
</dbReference>
<dbReference type="PANTHER" id="PTHR42942">
    <property type="entry name" value="6-O-METHYLGUANINE DNA METHYLTRANSFERASE"/>
    <property type="match status" value="1"/>
</dbReference>
<proteinExistence type="predicted"/>
<feature type="domain" description="Methylated-DNA-[protein]-cysteine S-methyltransferase DNA binding" evidence="2">
    <location>
        <begin position="16"/>
        <end position="73"/>
    </location>
</feature>
<dbReference type="InterPro" id="IPR036217">
    <property type="entry name" value="MethylDNA_cys_MeTrfase_DNAb"/>
</dbReference>
<dbReference type="GO" id="GO:0003677">
    <property type="term" value="F:DNA binding"/>
    <property type="evidence" value="ECO:0007669"/>
    <property type="project" value="UniProtKB-KW"/>
</dbReference>
<dbReference type="OrthoDB" id="9132167at2"/>
<evidence type="ECO:0000256" key="1">
    <source>
        <dbReference type="ARBA" id="ARBA00022763"/>
    </source>
</evidence>
<dbReference type="EMBL" id="SOHE01000051">
    <property type="protein sequence ID" value="TFD49121.1"/>
    <property type="molecule type" value="Genomic_DNA"/>
</dbReference>
<name>A0A4R8ZYS3_9MICO</name>
<gene>
    <name evidence="3" type="ORF">E3T55_11635</name>
</gene>
<dbReference type="Pfam" id="PF01035">
    <property type="entry name" value="DNA_binding_1"/>
    <property type="match status" value="1"/>
</dbReference>
<dbReference type="AlphaFoldDB" id="A0A4R8ZYS3"/>
<dbReference type="PANTHER" id="PTHR42942:SF1">
    <property type="entry name" value="ALKYLTRANSFERASE-LIKE PROTEIN 1"/>
    <property type="match status" value="1"/>
</dbReference>
<dbReference type="Proteomes" id="UP000297447">
    <property type="component" value="Unassembled WGS sequence"/>
</dbReference>
<evidence type="ECO:0000313" key="4">
    <source>
        <dbReference type="Proteomes" id="UP000297447"/>
    </source>
</evidence>
<comment type="caution">
    <text evidence="3">The sequence shown here is derived from an EMBL/GenBank/DDBJ whole genome shotgun (WGS) entry which is preliminary data.</text>
</comment>
<dbReference type="RefSeq" id="WP_134519743.1">
    <property type="nucleotide sequence ID" value="NZ_SOHE01000051.1"/>
</dbReference>
<reference evidence="3 4" key="1">
    <citation type="submission" date="2019-03" db="EMBL/GenBank/DDBJ databases">
        <title>Genomics of glacier-inhabiting Cryobacterium strains.</title>
        <authorList>
            <person name="Liu Q."/>
            <person name="Xin Y.-H."/>
        </authorList>
    </citation>
    <scope>NUCLEOTIDE SEQUENCE [LARGE SCALE GENOMIC DNA]</scope>
    <source>
        <strain evidence="3 4">Hh14</strain>
    </source>
</reference>
<sequence length="115" mass="12053">MAGSSDVTEPPRGEAFAEHVLAIVESIPPGRVMTYGDIAAVLGSRAARTVGQILAHSGGSVPWWRVVRHGGHPPPGLDGRARAHYGAEGTPLVDATTDAGFRVDYAAARWSPDRS</sequence>
<keyword evidence="3" id="KW-0238">DNA-binding</keyword>